<feature type="transmembrane region" description="Helical" evidence="1">
    <location>
        <begin position="9"/>
        <end position="27"/>
    </location>
</feature>
<keyword evidence="1" id="KW-0812">Transmembrane</keyword>
<keyword evidence="1" id="KW-1133">Transmembrane helix</keyword>
<dbReference type="EMBL" id="LXEU01000085">
    <property type="protein sequence ID" value="OAT46225.1"/>
    <property type="molecule type" value="Genomic_DNA"/>
</dbReference>
<dbReference type="RefSeq" id="WP_064548568.1">
    <property type="nucleotide sequence ID" value="NZ_LXEU01000085.1"/>
</dbReference>
<feature type="transmembrane region" description="Helical" evidence="1">
    <location>
        <begin position="150"/>
        <end position="176"/>
    </location>
</feature>
<sequence>MILKHWKKHLLLIALFGYIAINFGALYKYSDIKDVLSTLQNISAMIFTIAGIWLAYIYPKAISAIVKPSTLNRERLGDTSSSNEVVISEKPLTTEERKSIDKDIKRITMIVETIIVSAFVIFAIVLINAFKPILSNFDLVKNNLEIFNKFGCFVSLSLVYLQLVSLFTIISSNVVFLNDIHNEKNDNELNRLK</sequence>
<accession>A0A1B7JEI4</accession>
<name>A0A1B7JEI4_9ENTR</name>
<protein>
    <submittedName>
        <fullName evidence="2">Uncharacterized protein</fullName>
    </submittedName>
</protein>
<keyword evidence="3" id="KW-1185">Reference proteome</keyword>
<evidence type="ECO:0000313" key="2">
    <source>
        <dbReference type="EMBL" id="OAT46225.1"/>
    </source>
</evidence>
<dbReference type="AlphaFoldDB" id="A0A1B7JEI4"/>
<dbReference type="PATRIC" id="fig|1354264.4.peg.4344"/>
<evidence type="ECO:0000256" key="1">
    <source>
        <dbReference type="SAM" id="Phobius"/>
    </source>
</evidence>
<organism evidence="2 3">
    <name type="scientific">Kluyvera georgiana ATCC 51603</name>
    <dbReference type="NCBI Taxonomy" id="1354264"/>
    <lineage>
        <taxon>Bacteria</taxon>
        <taxon>Pseudomonadati</taxon>
        <taxon>Pseudomonadota</taxon>
        <taxon>Gammaproteobacteria</taxon>
        <taxon>Enterobacterales</taxon>
        <taxon>Enterobacteriaceae</taxon>
        <taxon>Kluyvera</taxon>
    </lineage>
</organism>
<feature type="transmembrane region" description="Helical" evidence="1">
    <location>
        <begin position="107"/>
        <end position="130"/>
    </location>
</feature>
<feature type="transmembrane region" description="Helical" evidence="1">
    <location>
        <begin position="39"/>
        <end position="58"/>
    </location>
</feature>
<proteinExistence type="predicted"/>
<dbReference type="Proteomes" id="UP000078386">
    <property type="component" value="Unassembled WGS sequence"/>
</dbReference>
<comment type="caution">
    <text evidence="2">The sequence shown here is derived from an EMBL/GenBank/DDBJ whole genome shotgun (WGS) entry which is preliminary data.</text>
</comment>
<keyword evidence="1" id="KW-0472">Membrane</keyword>
<reference evidence="2 3" key="1">
    <citation type="submission" date="2016-04" db="EMBL/GenBank/DDBJ databases">
        <title>ATOL: Assembling a taxonomically balanced genome-scale reconstruction of the evolutionary history of the Enterobacteriaceae.</title>
        <authorList>
            <person name="Plunkett G.III."/>
            <person name="Neeno-Eckwall E.C."/>
            <person name="Glasner J.D."/>
            <person name="Perna N.T."/>
        </authorList>
    </citation>
    <scope>NUCLEOTIDE SEQUENCE [LARGE SCALE GENOMIC DNA]</scope>
    <source>
        <strain evidence="2 3">ATCC 51603</strain>
    </source>
</reference>
<gene>
    <name evidence="2" type="ORF">M989_04197</name>
</gene>
<evidence type="ECO:0000313" key="3">
    <source>
        <dbReference type="Proteomes" id="UP000078386"/>
    </source>
</evidence>